<dbReference type="FunFam" id="2.60.120.10:FF:000016">
    <property type="entry name" value="Pyrimidine/purine nucleoside phosphorylase"/>
    <property type="match status" value="1"/>
</dbReference>
<evidence type="ECO:0000256" key="3">
    <source>
        <dbReference type="HAMAP-Rule" id="MF_01537"/>
    </source>
</evidence>
<comment type="catalytic activity">
    <reaction evidence="3">
        <text>a purine D-ribonucleoside + phosphate = a purine nucleobase + alpha-D-ribose 1-phosphate</text>
        <dbReference type="Rhea" id="RHEA:19805"/>
        <dbReference type="ChEBI" id="CHEBI:26386"/>
        <dbReference type="ChEBI" id="CHEBI:43474"/>
        <dbReference type="ChEBI" id="CHEBI:57720"/>
        <dbReference type="ChEBI" id="CHEBI:142355"/>
        <dbReference type="EC" id="2.4.2.1"/>
    </reaction>
</comment>
<evidence type="ECO:0000256" key="1">
    <source>
        <dbReference type="ARBA" id="ARBA00022676"/>
    </source>
</evidence>
<comment type="function">
    <text evidence="3">Catalyzes the phosphorolysis of diverse nucleosides, yielding D-ribose 1-phosphate and the respective free bases. Can use uridine, adenosine, guanosine, cytidine, thymidine, inosine and xanthosine as substrates. Also catalyzes the reverse reactions.</text>
</comment>
<dbReference type="GO" id="GO:0004731">
    <property type="term" value="F:purine-nucleoside phosphorylase activity"/>
    <property type="evidence" value="ECO:0007669"/>
    <property type="project" value="UniProtKB-UniRule"/>
</dbReference>
<dbReference type="GO" id="GO:0004850">
    <property type="term" value="F:uridine phosphorylase activity"/>
    <property type="evidence" value="ECO:0007669"/>
    <property type="project" value="RHEA"/>
</dbReference>
<dbReference type="Pfam" id="PF06865">
    <property type="entry name" value="Ppnp"/>
    <property type="match status" value="1"/>
</dbReference>
<comment type="catalytic activity">
    <reaction evidence="3">
        <text>cytidine + phosphate = cytosine + alpha-D-ribose 1-phosphate</text>
        <dbReference type="Rhea" id="RHEA:52540"/>
        <dbReference type="ChEBI" id="CHEBI:16040"/>
        <dbReference type="ChEBI" id="CHEBI:17562"/>
        <dbReference type="ChEBI" id="CHEBI:43474"/>
        <dbReference type="ChEBI" id="CHEBI:57720"/>
        <dbReference type="EC" id="2.4.2.2"/>
    </reaction>
</comment>
<name>A0A1Y2K251_9PROT</name>
<evidence type="ECO:0000313" key="5">
    <source>
        <dbReference type="Proteomes" id="UP000194003"/>
    </source>
</evidence>
<dbReference type="GO" id="GO:0005829">
    <property type="term" value="C:cytosol"/>
    <property type="evidence" value="ECO:0007669"/>
    <property type="project" value="TreeGrafter"/>
</dbReference>
<keyword evidence="5" id="KW-1185">Reference proteome</keyword>
<dbReference type="EMBL" id="LVJN01000020">
    <property type="protein sequence ID" value="OSM02110.1"/>
    <property type="molecule type" value="Genomic_DNA"/>
</dbReference>
<dbReference type="Gene3D" id="2.60.120.10">
    <property type="entry name" value="Jelly Rolls"/>
    <property type="match status" value="1"/>
</dbReference>
<dbReference type="EC" id="2.4.2.2" evidence="3"/>
<gene>
    <name evidence="3" type="primary">ppnP</name>
    <name evidence="4" type="ORF">MAIT1_02199</name>
</gene>
<comment type="similarity">
    <text evidence="3">Belongs to the nucleoside phosphorylase PpnP family.</text>
</comment>
<dbReference type="InterPro" id="IPR009664">
    <property type="entry name" value="Ppnp"/>
</dbReference>
<accession>A0A1Y2K251</accession>
<comment type="catalytic activity">
    <reaction evidence="3">
        <text>inosine + phosphate = alpha-D-ribose 1-phosphate + hypoxanthine</text>
        <dbReference type="Rhea" id="RHEA:27646"/>
        <dbReference type="ChEBI" id="CHEBI:17368"/>
        <dbReference type="ChEBI" id="CHEBI:17596"/>
        <dbReference type="ChEBI" id="CHEBI:43474"/>
        <dbReference type="ChEBI" id="CHEBI:57720"/>
        <dbReference type="EC" id="2.4.2.1"/>
    </reaction>
</comment>
<comment type="catalytic activity">
    <reaction evidence="3">
        <text>xanthosine + phosphate = alpha-D-ribose 1-phosphate + xanthine</text>
        <dbReference type="Rhea" id="RHEA:27638"/>
        <dbReference type="ChEBI" id="CHEBI:17712"/>
        <dbReference type="ChEBI" id="CHEBI:18107"/>
        <dbReference type="ChEBI" id="CHEBI:43474"/>
        <dbReference type="ChEBI" id="CHEBI:57720"/>
        <dbReference type="EC" id="2.4.2.1"/>
    </reaction>
</comment>
<dbReference type="InterPro" id="IPR014710">
    <property type="entry name" value="RmlC-like_jellyroll"/>
</dbReference>
<dbReference type="PANTHER" id="PTHR36540:SF1">
    <property type="entry name" value="PYRIMIDINE_PURINE NUCLEOSIDE PHOSPHORYLASE"/>
    <property type="match status" value="1"/>
</dbReference>
<comment type="catalytic activity">
    <reaction evidence="3">
        <text>guanosine + phosphate = alpha-D-ribose 1-phosphate + guanine</text>
        <dbReference type="Rhea" id="RHEA:13233"/>
        <dbReference type="ChEBI" id="CHEBI:16235"/>
        <dbReference type="ChEBI" id="CHEBI:16750"/>
        <dbReference type="ChEBI" id="CHEBI:43474"/>
        <dbReference type="ChEBI" id="CHEBI:57720"/>
        <dbReference type="EC" id="2.4.2.1"/>
    </reaction>
</comment>
<comment type="catalytic activity">
    <reaction evidence="3">
        <text>uridine + phosphate = alpha-D-ribose 1-phosphate + uracil</text>
        <dbReference type="Rhea" id="RHEA:24388"/>
        <dbReference type="ChEBI" id="CHEBI:16704"/>
        <dbReference type="ChEBI" id="CHEBI:17568"/>
        <dbReference type="ChEBI" id="CHEBI:43474"/>
        <dbReference type="ChEBI" id="CHEBI:57720"/>
        <dbReference type="EC" id="2.4.2.2"/>
    </reaction>
</comment>
<dbReference type="GO" id="GO:0009032">
    <property type="term" value="F:thymidine phosphorylase activity"/>
    <property type="evidence" value="ECO:0007669"/>
    <property type="project" value="RHEA"/>
</dbReference>
<dbReference type="RefSeq" id="WP_085444600.1">
    <property type="nucleotide sequence ID" value="NZ_LVJN01000020.1"/>
</dbReference>
<comment type="catalytic activity">
    <reaction evidence="3">
        <text>adenosine + phosphate = alpha-D-ribose 1-phosphate + adenine</text>
        <dbReference type="Rhea" id="RHEA:27642"/>
        <dbReference type="ChEBI" id="CHEBI:16335"/>
        <dbReference type="ChEBI" id="CHEBI:16708"/>
        <dbReference type="ChEBI" id="CHEBI:43474"/>
        <dbReference type="ChEBI" id="CHEBI:57720"/>
        <dbReference type="EC" id="2.4.2.1"/>
    </reaction>
</comment>
<proteinExistence type="inferred from homology"/>
<dbReference type="PANTHER" id="PTHR36540">
    <property type="entry name" value="PYRIMIDINE/PURINE NUCLEOSIDE PHOSPHORYLASE"/>
    <property type="match status" value="1"/>
</dbReference>
<comment type="catalytic activity">
    <reaction evidence="3">
        <text>thymidine + phosphate = 2-deoxy-alpha-D-ribose 1-phosphate + thymine</text>
        <dbReference type="Rhea" id="RHEA:16037"/>
        <dbReference type="ChEBI" id="CHEBI:17748"/>
        <dbReference type="ChEBI" id="CHEBI:17821"/>
        <dbReference type="ChEBI" id="CHEBI:43474"/>
        <dbReference type="ChEBI" id="CHEBI:57259"/>
        <dbReference type="EC" id="2.4.2.2"/>
    </reaction>
</comment>
<evidence type="ECO:0000256" key="2">
    <source>
        <dbReference type="ARBA" id="ARBA00022679"/>
    </source>
</evidence>
<organism evidence="4 5">
    <name type="scientific">Magnetofaba australis IT-1</name>
    <dbReference type="NCBI Taxonomy" id="1434232"/>
    <lineage>
        <taxon>Bacteria</taxon>
        <taxon>Pseudomonadati</taxon>
        <taxon>Pseudomonadota</taxon>
        <taxon>Magnetococcia</taxon>
        <taxon>Magnetococcales</taxon>
        <taxon>Magnetococcaceae</taxon>
        <taxon>Magnetofaba</taxon>
    </lineage>
</organism>
<evidence type="ECO:0000313" key="4">
    <source>
        <dbReference type="EMBL" id="OSM02110.1"/>
    </source>
</evidence>
<dbReference type="SUPFAM" id="SSF51182">
    <property type="entry name" value="RmlC-like cupins"/>
    <property type="match status" value="1"/>
</dbReference>
<dbReference type="OrthoDB" id="9793848at2"/>
<reference evidence="4 5" key="1">
    <citation type="journal article" date="2016" name="BMC Genomics">
        <title>Combined genomic and structural analyses of a cultured magnetotactic bacterium reveals its niche adaptation to a dynamic environment.</title>
        <authorList>
            <person name="Araujo A.C."/>
            <person name="Morillo V."/>
            <person name="Cypriano J."/>
            <person name="Teixeira L.C."/>
            <person name="Leao P."/>
            <person name="Lyra S."/>
            <person name="Almeida L.G."/>
            <person name="Bazylinski D.A."/>
            <person name="Vasconcellos A.T."/>
            <person name="Abreu F."/>
            <person name="Lins U."/>
        </authorList>
    </citation>
    <scope>NUCLEOTIDE SEQUENCE [LARGE SCALE GENOMIC DNA]</scope>
    <source>
        <strain evidence="4 5">IT-1</strain>
    </source>
</reference>
<dbReference type="STRING" id="1434232.MAIT1_02199"/>
<comment type="caution">
    <text evidence="4">The sequence shown here is derived from an EMBL/GenBank/DDBJ whole genome shotgun (WGS) entry which is preliminary data.</text>
</comment>
<dbReference type="AlphaFoldDB" id="A0A1Y2K251"/>
<dbReference type="HAMAP" id="MF_01537">
    <property type="entry name" value="Nucleos_phosphorylase_PpnP"/>
    <property type="match status" value="1"/>
</dbReference>
<keyword evidence="2 3" id="KW-0808">Transferase</keyword>
<dbReference type="EC" id="2.4.2.1" evidence="3"/>
<sequence length="93" mass="10194">MFAVNSYFEDHVKSLAFQADGQRATVGVMAPGEYTFAASEKETMQVVSGSMTVKLPGEPDWQVFRVGEIFVVQPGESFDLKIASDTAYLCLYG</sequence>
<dbReference type="Proteomes" id="UP000194003">
    <property type="component" value="Unassembled WGS sequence"/>
</dbReference>
<dbReference type="InterPro" id="IPR011051">
    <property type="entry name" value="RmlC_Cupin_sf"/>
</dbReference>
<dbReference type="GO" id="GO:0047975">
    <property type="term" value="F:guanosine phosphorylase activity"/>
    <property type="evidence" value="ECO:0007669"/>
    <property type="project" value="RHEA"/>
</dbReference>
<keyword evidence="1 3" id="KW-0328">Glycosyltransferase</keyword>
<protein>
    <recommendedName>
        <fullName evidence="3">Pyrimidine/purine nucleoside phosphorylase</fullName>
        <ecNumber evidence="3">2.4.2.1</ecNumber>
        <ecNumber evidence="3">2.4.2.2</ecNumber>
    </recommendedName>
    <alternativeName>
        <fullName evidence="3">Adenosine phosphorylase</fullName>
    </alternativeName>
    <alternativeName>
        <fullName evidence="3">Cytidine phosphorylase</fullName>
    </alternativeName>
    <alternativeName>
        <fullName evidence="3">Guanosine phosphorylase</fullName>
    </alternativeName>
    <alternativeName>
        <fullName evidence="3">Inosine phosphorylase</fullName>
    </alternativeName>
    <alternativeName>
        <fullName evidence="3">Thymidine phosphorylase</fullName>
    </alternativeName>
    <alternativeName>
        <fullName evidence="3">Uridine phosphorylase</fullName>
    </alternativeName>
    <alternativeName>
        <fullName evidence="3">Xanthosine phosphorylase</fullName>
    </alternativeName>
</protein>